<dbReference type="EMBL" id="CAJPEX010002268">
    <property type="protein sequence ID" value="CAG0920757.1"/>
    <property type="molecule type" value="Genomic_DNA"/>
</dbReference>
<feature type="region of interest" description="Disordered" evidence="1">
    <location>
        <begin position="1"/>
        <end position="42"/>
    </location>
</feature>
<dbReference type="GO" id="GO:0006351">
    <property type="term" value="P:DNA-templated transcription"/>
    <property type="evidence" value="ECO:0007669"/>
    <property type="project" value="InterPro"/>
</dbReference>
<dbReference type="PANTHER" id="PTHR23334:SF20">
    <property type="entry name" value="BASIC LEUCINE ZIPPER 24"/>
    <property type="match status" value="1"/>
</dbReference>
<evidence type="ECO:0000313" key="3">
    <source>
        <dbReference type="EMBL" id="CAD7280605.1"/>
    </source>
</evidence>
<dbReference type="PROSITE" id="PS50217">
    <property type="entry name" value="BZIP"/>
    <property type="match status" value="1"/>
</dbReference>
<evidence type="ECO:0000256" key="1">
    <source>
        <dbReference type="SAM" id="MobiDB-lite"/>
    </source>
</evidence>
<dbReference type="GO" id="GO:0000978">
    <property type="term" value="F:RNA polymerase II cis-regulatory region sequence-specific DNA binding"/>
    <property type="evidence" value="ECO:0007669"/>
    <property type="project" value="TreeGrafter"/>
</dbReference>
<evidence type="ECO:0000259" key="2">
    <source>
        <dbReference type="PROSITE" id="PS50217"/>
    </source>
</evidence>
<keyword evidence="4" id="KW-1185">Reference proteome</keyword>
<evidence type="ECO:0000313" key="4">
    <source>
        <dbReference type="Proteomes" id="UP000678499"/>
    </source>
</evidence>
<dbReference type="InterPro" id="IPR046347">
    <property type="entry name" value="bZIP_sf"/>
</dbReference>
<dbReference type="Pfam" id="PF07716">
    <property type="entry name" value="bZIP_2"/>
    <property type="match status" value="1"/>
</dbReference>
<dbReference type="SMART" id="SM00338">
    <property type="entry name" value="BRLZ"/>
    <property type="match status" value="1"/>
</dbReference>
<dbReference type="EMBL" id="OA884305">
    <property type="protein sequence ID" value="CAD7280605.1"/>
    <property type="molecule type" value="Genomic_DNA"/>
</dbReference>
<feature type="compositionally biased region" description="Basic and acidic residues" evidence="1">
    <location>
        <begin position="1"/>
        <end position="20"/>
    </location>
</feature>
<feature type="compositionally biased region" description="Basic residues" evidence="1">
    <location>
        <begin position="31"/>
        <end position="40"/>
    </location>
</feature>
<dbReference type="GO" id="GO:0000981">
    <property type="term" value="F:DNA-binding transcription factor activity, RNA polymerase II-specific"/>
    <property type="evidence" value="ECO:0007669"/>
    <property type="project" value="TreeGrafter"/>
</dbReference>
<name>A0A7R9GFG3_9CRUS</name>
<dbReference type="Proteomes" id="UP000678499">
    <property type="component" value="Unassembled WGS sequence"/>
</dbReference>
<sequence length="131" mass="15269">MGRSAERQRHVDKHSDEYASHRKKNNDAVQKSRKLSRQKSKAVVDRIKELTDENKCLEDKIKRLTEELCALQSMYSEKQRRPSLSDVAEARLDQLLRTEHLDVPLDEDFVPCSDDDEDSVPDFEAITKNRN</sequence>
<accession>A0A7R9GFG3</accession>
<dbReference type="AlphaFoldDB" id="A0A7R9GFG3"/>
<organism evidence="3">
    <name type="scientific">Notodromas monacha</name>
    <dbReference type="NCBI Taxonomy" id="399045"/>
    <lineage>
        <taxon>Eukaryota</taxon>
        <taxon>Metazoa</taxon>
        <taxon>Ecdysozoa</taxon>
        <taxon>Arthropoda</taxon>
        <taxon>Crustacea</taxon>
        <taxon>Oligostraca</taxon>
        <taxon>Ostracoda</taxon>
        <taxon>Podocopa</taxon>
        <taxon>Podocopida</taxon>
        <taxon>Cypridocopina</taxon>
        <taxon>Cypridoidea</taxon>
        <taxon>Cyprididae</taxon>
        <taxon>Notodromas</taxon>
    </lineage>
</organism>
<dbReference type="Gene3D" id="1.20.5.170">
    <property type="match status" value="1"/>
</dbReference>
<feature type="domain" description="BZIP" evidence="2">
    <location>
        <begin position="15"/>
        <end position="78"/>
    </location>
</feature>
<feature type="region of interest" description="Disordered" evidence="1">
    <location>
        <begin position="107"/>
        <end position="131"/>
    </location>
</feature>
<protein>
    <recommendedName>
        <fullName evidence="2">BZIP domain-containing protein</fullName>
    </recommendedName>
</protein>
<dbReference type="InterPro" id="IPR004827">
    <property type="entry name" value="bZIP"/>
</dbReference>
<dbReference type="SUPFAM" id="SSF57959">
    <property type="entry name" value="Leucine zipper domain"/>
    <property type="match status" value="1"/>
</dbReference>
<proteinExistence type="predicted"/>
<dbReference type="PANTHER" id="PTHR23334">
    <property type="entry name" value="CCAAT/ENHANCER BINDING PROTEIN"/>
    <property type="match status" value="1"/>
</dbReference>
<gene>
    <name evidence="3" type="ORF">NMOB1V02_LOCUS8263</name>
</gene>
<feature type="compositionally biased region" description="Acidic residues" evidence="1">
    <location>
        <begin position="107"/>
        <end position="121"/>
    </location>
</feature>
<reference evidence="3" key="1">
    <citation type="submission" date="2020-11" db="EMBL/GenBank/DDBJ databases">
        <authorList>
            <person name="Tran Van P."/>
        </authorList>
    </citation>
    <scope>NUCLEOTIDE SEQUENCE</scope>
</reference>
<dbReference type="InterPro" id="IPR031106">
    <property type="entry name" value="C/EBP"/>
</dbReference>